<organism evidence="1 2">
    <name type="scientific">Aphanomyces astaci</name>
    <name type="common">Crayfish plague agent</name>
    <dbReference type="NCBI Taxonomy" id="112090"/>
    <lineage>
        <taxon>Eukaryota</taxon>
        <taxon>Sar</taxon>
        <taxon>Stramenopiles</taxon>
        <taxon>Oomycota</taxon>
        <taxon>Saprolegniomycetes</taxon>
        <taxon>Saprolegniales</taxon>
        <taxon>Verrucalvaceae</taxon>
        <taxon>Aphanomyces</taxon>
    </lineage>
</organism>
<feature type="non-terminal residue" evidence="1">
    <location>
        <position position="148"/>
    </location>
</feature>
<dbReference type="GO" id="GO:0003676">
    <property type="term" value="F:nucleic acid binding"/>
    <property type="evidence" value="ECO:0007669"/>
    <property type="project" value="InterPro"/>
</dbReference>
<protein>
    <recommendedName>
        <fullName evidence="3">Transposase</fullName>
    </recommendedName>
</protein>
<dbReference type="PANTHER" id="PTHR47169">
    <property type="entry name" value="OS01G0541250 PROTEIN"/>
    <property type="match status" value="1"/>
</dbReference>
<evidence type="ECO:0000313" key="1">
    <source>
        <dbReference type="EMBL" id="KAF0769713.1"/>
    </source>
</evidence>
<sequence length="148" mass="17060">MHDVVHVDEKWFYLTRVKKKFYVYDDEEVAARSVKSKHFITKVMFLAAVARPRYDHTRKTFFDGKIGVWPFVEVVAAKRTSRNRPKGAPVTMPQNVNSDVYKSFVLDKVVPAICERFPVGDLRRGVRIQQDNASPHRHVTTALLRSSG</sequence>
<dbReference type="Gene3D" id="3.30.420.10">
    <property type="entry name" value="Ribonuclease H-like superfamily/Ribonuclease H"/>
    <property type="match status" value="1"/>
</dbReference>
<dbReference type="InterPro" id="IPR036397">
    <property type="entry name" value="RNaseH_sf"/>
</dbReference>
<dbReference type="AlphaFoldDB" id="A0A6A5ATN7"/>
<dbReference type="EMBL" id="VJMI01005350">
    <property type="protein sequence ID" value="KAF0769713.1"/>
    <property type="molecule type" value="Genomic_DNA"/>
</dbReference>
<evidence type="ECO:0008006" key="3">
    <source>
        <dbReference type="Google" id="ProtNLM"/>
    </source>
</evidence>
<name>A0A6A5ATN7_APHAT</name>
<gene>
    <name evidence="1" type="ORF">AaE_002670</name>
</gene>
<proteinExistence type="predicted"/>
<comment type="caution">
    <text evidence="1">The sequence shown here is derived from an EMBL/GenBank/DDBJ whole genome shotgun (WGS) entry which is preliminary data.</text>
</comment>
<evidence type="ECO:0000313" key="2">
    <source>
        <dbReference type="Proteomes" id="UP000469452"/>
    </source>
</evidence>
<dbReference type="Proteomes" id="UP000469452">
    <property type="component" value="Unassembled WGS sequence"/>
</dbReference>
<reference evidence="1 2" key="1">
    <citation type="submission" date="2019-06" db="EMBL/GenBank/DDBJ databases">
        <title>Genomics analysis of Aphanomyces spp. identifies a new class of oomycete effector associated with host adaptation.</title>
        <authorList>
            <person name="Gaulin E."/>
        </authorList>
    </citation>
    <scope>NUCLEOTIDE SEQUENCE [LARGE SCALE GENOMIC DNA]</scope>
    <source>
        <strain evidence="1 2">E</strain>
    </source>
</reference>
<dbReference type="VEuPathDB" id="FungiDB:H257_06896"/>
<accession>A0A6A5ATN7</accession>